<dbReference type="InterPro" id="IPR036498">
    <property type="entry name" value="Nfu/NifU_N_sf"/>
</dbReference>
<dbReference type="InterPro" id="IPR034904">
    <property type="entry name" value="FSCA_dom_sf"/>
</dbReference>
<feature type="domain" description="Scaffold protein Nfu/NifU N-terminal" evidence="1">
    <location>
        <begin position="5"/>
        <end position="94"/>
    </location>
</feature>
<dbReference type="Gene3D" id="3.30.1370.70">
    <property type="entry name" value="Scaffold protein Nfu/NifU, N-terminal domain"/>
    <property type="match status" value="1"/>
</dbReference>
<dbReference type="Gene3D" id="3.30.300.130">
    <property type="entry name" value="Fe-S cluster assembly (FSCA)"/>
    <property type="match status" value="1"/>
</dbReference>
<dbReference type="EMBL" id="JAGQHS010000006">
    <property type="protein sequence ID" value="MCA9754581.1"/>
    <property type="molecule type" value="Genomic_DNA"/>
</dbReference>
<organism evidence="2 3">
    <name type="scientific">Eiseniibacteriota bacterium</name>
    <dbReference type="NCBI Taxonomy" id="2212470"/>
    <lineage>
        <taxon>Bacteria</taxon>
        <taxon>Candidatus Eiseniibacteriota</taxon>
    </lineage>
</organism>
<reference evidence="2" key="1">
    <citation type="submission" date="2020-04" db="EMBL/GenBank/DDBJ databases">
        <authorList>
            <person name="Zhang T."/>
        </authorList>
    </citation>
    <scope>NUCLEOTIDE SEQUENCE</scope>
    <source>
        <strain evidence="2">HKST-UBA02</strain>
    </source>
</reference>
<dbReference type="InterPro" id="IPR014824">
    <property type="entry name" value="Nfu/NifU_N"/>
</dbReference>
<comment type="caution">
    <text evidence="2">The sequence shown here is derived from an EMBL/GenBank/DDBJ whole genome shotgun (WGS) entry which is preliminary data.</text>
</comment>
<proteinExistence type="predicted"/>
<dbReference type="InterPro" id="IPR001075">
    <property type="entry name" value="NIF_FeS_clus_asmbl_NifU_C"/>
</dbReference>
<evidence type="ECO:0000313" key="3">
    <source>
        <dbReference type="Proteomes" id="UP000739538"/>
    </source>
</evidence>
<dbReference type="SUPFAM" id="SSF117916">
    <property type="entry name" value="Fe-S cluster assembly (FSCA) domain-like"/>
    <property type="match status" value="1"/>
</dbReference>
<sequence length="200" mass="22040">MEDQIRIVASPNPIDPMKCTFEIDRPVFPDRSFFFASKERAAGSPLAEQILAIDGVESILVSHDRIEVAQWSGQDWRVLGKEIGGIIRECLRSDVPPISPNVLENVLPPEQIRHVVQQVLDTQINPMVAQHGGVIHLLDVKDNTVFIEMGGGCQGCAMSKATLKNGVERLIREFVPEVGDILDVTDHASGRNPYYAASES</sequence>
<dbReference type="SUPFAM" id="SSF110836">
    <property type="entry name" value="Hypothetical protein SAV1430"/>
    <property type="match status" value="1"/>
</dbReference>
<dbReference type="GO" id="GO:0005506">
    <property type="term" value="F:iron ion binding"/>
    <property type="evidence" value="ECO:0007669"/>
    <property type="project" value="InterPro"/>
</dbReference>
<reference evidence="2" key="2">
    <citation type="journal article" date="2021" name="Microbiome">
        <title>Successional dynamics and alternative stable states in a saline activated sludge microbial community over 9 years.</title>
        <authorList>
            <person name="Wang Y."/>
            <person name="Ye J."/>
            <person name="Ju F."/>
            <person name="Liu L."/>
            <person name="Boyd J.A."/>
            <person name="Deng Y."/>
            <person name="Parks D.H."/>
            <person name="Jiang X."/>
            <person name="Yin X."/>
            <person name="Woodcroft B.J."/>
            <person name="Tyson G.W."/>
            <person name="Hugenholtz P."/>
            <person name="Polz M.F."/>
            <person name="Zhang T."/>
        </authorList>
    </citation>
    <scope>NUCLEOTIDE SEQUENCE</scope>
    <source>
        <strain evidence="2">HKST-UBA02</strain>
    </source>
</reference>
<dbReference type="Pfam" id="PF08712">
    <property type="entry name" value="Nfu_N"/>
    <property type="match status" value="1"/>
</dbReference>
<evidence type="ECO:0000313" key="2">
    <source>
        <dbReference type="EMBL" id="MCA9754581.1"/>
    </source>
</evidence>
<dbReference type="GO" id="GO:0051536">
    <property type="term" value="F:iron-sulfur cluster binding"/>
    <property type="evidence" value="ECO:0007669"/>
    <property type="project" value="InterPro"/>
</dbReference>
<dbReference type="AlphaFoldDB" id="A0A956SBP8"/>
<accession>A0A956SBP8</accession>
<dbReference type="Proteomes" id="UP000739538">
    <property type="component" value="Unassembled WGS sequence"/>
</dbReference>
<protein>
    <submittedName>
        <fullName evidence="2">NifU family protein</fullName>
    </submittedName>
</protein>
<name>A0A956SBP8_UNCEI</name>
<dbReference type="PANTHER" id="PTHR11178">
    <property type="entry name" value="IRON-SULFUR CLUSTER SCAFFOLD PROTEIN NFU-RELATED"/>
    <property type="match status" value="1"/>
</dbReference>
<gene>
    <name evidence="2" type="ORF">KDA27_02175</name>
</gene>
<dbReference type="Pfam" id="PF01106">
    <property type="entry name" value="NifU"/>
    <property type="match status" value="1"/>
</dbReference>
<evidence type="ECO:0000259" key="1">
    <source>
        <dbReference type="SMART" id="SM00932"/>
    </source>
</evidence>
<dbReference type="GO" id="GO:0016226">
    <property type="term" value="P:iron-sulfur cluster assembly"/>
    <property type="evidence" value="ECO:0007669"/>
    <property type="project" value="InterPro"/>
</dbReference>
<dbReference type="SMART" id="SM00932">
    <property type="entry name" value="Nfu_N"/>
    <property type="match status" value="1"/>
</dbReference>